<dbReference type="HOGENOM" id="CLU_1390703_0_0_1"/>
<dbReference type="VEuPathDB" id="FungiDB:PGUG_05116"/>
<keyword evidence="3" id="KW-1185">Reference proteome</keyword>
<feature type="transmembrane region" description="Helical" evidence="1">
    <location>
        <begin position="6"/>
        <end position="28"/>
    </location>
</feature>
<name>A5DPB5_PICGU</name>
<dbReference type="InParanoid" id="A5DPB5"/>
<evidence type="ECO:0000313" key="2">
    <source>
        <dbReference type="EMBL" id="EDK41018.2"/>
    </source>
</evidence>
<reference evidence="2 3" key="1">
    <citation type="journal article" date="2009" name="Nature">
        <title>Evolution of pathogenicity and sexual reproduction in eight Candida genomes.</title>
        <authorList>
            <person name="Butler G."/>
            <person name="Rasmussen M.D."/>
            <person name="Lin M.F."/>
            <person name="Santos M.A."/>
            <person name="Sakthikumar S."/>
            <person name="Munro C.A."/>
            <person name="Rheinbay E."/>
            <person name="Grabherr M."/>
            <person name="Forche A."/>
            <person name="Reedy J.L."/>
            <person name="Agrafioti I."/>
            <person name="Arnaud M.B."/>
            <person name="Bates S."/>
            <person name="Brown A.J."/>
            <person name="Brunke S."/>
            <person name="Costanzo M.C."/>
            <person name="Fitzpatrick D.A."/>
            <person name="de Groot P.W."/>
            <person name="Harris D."/>
            <person name="Hoyer L.L."/>
            <person name="Hube B."/>
            <person name="Klis F.M."/>
            <person name="Kodira C."/>
            <person name="Lennard N."/>
            <person name="Logue M.E."/>
            <person name="Martin R."/>
            <person name="Neiman A.M."/>
            <person name="Nikolaou E."/>
            <person name="Quail M.A."/>
            <person name="Quinn J."/>
            <person name="Santos M.C."/>
            <person name="Schmitzberger F.F."/>
            <person name="Sherlock G."/>
            <person name="Shah P."/>
            <person name="Silverstein K.A."/>
            <person name="Skrzypek M.S."/>
            <person name="Soll D."/>
            <person name="Staggs R."/>
            <person name="Stansfield I."/>
            <person name="Stumpf M.P."/>
            <person name="Sudbery P.E."/>
            <person name="Srikantha T."/>
            <person name="Zeng Q."/>
            <person name="Berman J."/>
            <person name="Berriman M."/>
            <person name="Heitman J."/>
            <person name="Gow N.A."/>
            <person name="Lorenz M.C."/>
            <person name="Birren B.W."/>
            <person name="Kellis M."/>
            <person name="Cuomo C.A."/>
        </authorList>
    </citation>
    <scope>NUCLEOTIDE SEQUENCE [LARGE SCALE GENOMIC DNA]</scope>
    <source>
        <strain evidence="3">ATCC 6260 / CBS 566 / DSM 6381 / JCM 1539 / NBRC 10279 / NRRL Y-324</strain>
    </source>
</reference>
<keyword evidence="1" id="KW-1133">Transmembrane helix</keyword>
<feature type="transmembrane region" description="Helical" evidence="1">
    <location>
        <begin position="35"/>
        <end position="56"/>
    </location>
</feature>
<proteinExistence type="predicted"/>
<keyword evidence="1" id="KW-0472">Membrane</keyword>
<dbReference type="GeneID" id="5124979"/>
<keyword evidence="1" id="KW-0812">Transmembrane</keyword>
<gene>
    <name evidence="2" type="ORF">PGUG_05116</name>
</gene>
<dbReference type="RefSeq" id="XP_001483161.2">
    <property type="nucleotide sequence ID" value="XM_001483111.1"/>
</dbReference>
<evidence type="ECO:0000313" key="3">
    <source>
        <dbReference type="Proteomes" id="UP000001997"/>
    </source>
</evidence>
<dbReference type="KEGG" id="pgu:PGUG_05116"/>
<sequence length="196" mass="21473">MILSFCHFLSAIVTLASLACLFIFSLLVRSSLIRLFYLSVWSVSINTVLQFLLPLITILQQLLLIIQQLLSGLGRILHIWRLHDGIHGTRFSTVATVDTLGHVNVVLVGSSQSIGTFFCLDGDGLCWANSFTQLTCNTSLFTAGVSPQSVFSSESGRDGSLFKWVIDGIWSSEEHLHTDVHSSGNFTQEKKLGGLG</sequence>
<dbReference type="AlphaFoldDB" id="A5DPB5"/>
<evidence type="ECO:0000256" key="1">
    <source>
        <dbReference type="SAM" id="Phobius"/>
    </source>
</evidence>
<dbReference type="EMBL" id="CH408160">
    <property type="protein sequence ID" value="EDK41018.2"/>
    <property type="molecule type" value="Genomic_DNA"/>
</dbReference>
<accession>A5DPB5</accession>
<dbReference type="Proteomes" id="UP000001997">
    <property type="component" value="Unassembled WGS sequence"/>
</dbReference>
<protein>
    <submittedName>
        <fullName evidence="2">Uncharacterized protein</fullName>
    </submittedName>
</protein>
<organism evidence="2 3">
    <name type="scientific">Meyerozyma guilliermondii (strain ATCC 6260 / CBS 566 / DSM 6381 / JCM 1539 / NBRC 10279 / NRRL Y-324)</name>
    <name type="common">Yeast</name>
    <name type="synonym">Candida guilliermondii</name>
    <dbReference type="NCBI Taxonomy" id="294746"/>
    <lineage>
        <taxon>Eukaryota</taxon>
        <taxon>Fungi</taxon>
        <taxon>Dikarya</taxon>
        <taxon>Ascomycota</taxon>
        <taxon>Saccharomycotina</taxon>
        <taxon>Pichiomycetes</taxon>
        <taxon>Debaryomycetaceae</taxon>
        <taxon>Meyerozyma</taxon>
    </lineage>
</organism>